<organism evidence="1 2">
    <name type="scientific">Actinomyces respiraculi</name>
    <dbReference type="NCBI Taxonomy" id="2744574"/>
    <lineage>
        <taxon>Bacteria</taxon>
        <taxon>Bacillati</taxon>
        <taxon>Actinomycetota</taxon>
        <taxon>Actinomycetes</taxon>
        <taxon>Actinomycetales</taxon>
        <taxon>Actinomycetaceae</taxon>
        <taxon>Actinomyces</taxon>
    </lineage>
</organism>
<sequence>MPSSQPSTRMSPQQTSLARTVVEVESHVAQRGWDAPVGVFALVRTAAALEQDPSLASLLDAAALAESQADPTALTVIEQEDLPASANLEQLLGQLAWPETVDGVVLSVEQMTVPLEAQERAAAIADAEQRLAVMRQDPGTNDVRMVVGVLRTGESWCAVRGRRQDDDANVTQGEAIIPGLIEALRSTLD</sequence>
<gene>
    <name evidence="1" type="ORF">ID810_03405</name>
</gene>
<dbReference type="NCBIfam" id="NF040618">
    <property type="entry name" value="PPA1309_fam"/>
    <property type="match status" value="1"/>
</dbReference>
<keyword evidence="2" id="KW-1185">Reference proteome</keyword>
<dbReference type="KEGG" id="arep:ID810_03405"/>
<dbReference type="AlphaFoldDB" id="A0A7T0PWR7"/>
<proteinExistence type="predicted"/>
<name>A0A7T0PWR7_9ACTO</name>
<evidence type="ECO:0000313" key="1">
    <source>
        <dbReference type="EMBL" id="QPL06009.1"/>
    </source>
</evidence>
<protein>
    <submittedName>
        <fullName evidence="1">Uncharacterized protein</fullName>
    </submittedName>
</protein>
<dbReference type="InterPro" id="IPR047681">
    <property type="entry name" value="PPA1309-like"/>
</dbReference>
<dbReference type="RefSeq" id="WP_166855151.1">
    <property type="nucleotide sequence ID" value="NZ_CP063989.1"/>
</dbReference>
<accession>A0A7T0PWR7</accession>
<reference evidence="1 2" key="1">
    <citation type="submission" date="2020-11" db="EMBL/GenBank/DDBJ databases">
        <title>Actinomyces sp. ZJ750.</title>
        <authorList>
            <person name="Zhou J."/>
        </authorList>
    </citation>
    <scope>NUCLEOTIDE SEQUENCE [LARGE SCALE GENOMIC DNA]</scope>
    <source>
        <strain evidence="1 2">ZJ750</strain>
    </source>
</reference>
<evidence type="ECO:0000313" key="2">
    <source>
        <dbReference type="Proteomes" id="UP000594637"/>
    </source>
</evidence>
<dbReference type="EMBL" id="CP063989">
    <property type="protein sequence ID" value="QPL06009.1"/>
    <property type="molecule type" value="Genomic_DNA"/>
</dbReference>
<dbReference type="Proteomes" id="UP000594637">
    <property type="component" value="Chromosome"/>
</dbReference>